<evidence type="ECO:0000313" key="2">
    <source>
        <dbReference type="Proteomes" id="UP001607303"/>
    </source>
</evidence>
<dbReference type="AlphaFoldDB" id="A0ABD2BCY3"/>
<accession>A0ABD2BCY3</accession>
<keyword evidence="2" id="KW-1185">Reference proteome</keyword>
<sequence>MYGLRKEVEKFRPENIKTRAEKKEREEKRGVPSGSWNVEILRVTEVEAKDHFSNDMRKPERMR</sequence>
<gene>
    <name evidence="1" type="ORF">V1477_016413</name>
</gene>
<organism evidence="1 2">
    <name type="scientific">Vespula maculifrons</name>
    <name type="common">Eastern yellow jacket</name>
    <name type="synonym">Wasp</name>
    <dbReference type="NCBI Taxonomy" id="7453"/>
    <lineage>
        <taxon>Eukaryota</taxon>
        <taxon>Metazoa</taxon>
        <taxon>Ecdysozoa</taxon>
        <taxon>Arthropoda</taxon>
        <taxon>Hexapoda</taxon>
        <taxon>Insecta</taxon>
        <taxon>Pterygota</taxon>
        <taxon>Neoptera</taxon>
        <taxon>Endopterygota</taxon>
        <taxon>Hymenoptera</taxon>
        <taxon>Apocrita</taxon>
        <taxon>Aculeata</taxon>
        <taxon>Vespoidea</taxon>
        <taxon>Vespidae</taxon>
        <taxon>Vespinae</taxon>
        <taxon>Vespula</taxon>
    </lineage>
</organism>
<protein>
    <submittedName>
        <fullName evidence="1">Uncharacterized protein</fullName>
    </submittedName>
</protein>
<dbReference type="Proteomes" id="UP001607303">
    <property type="component" value="Unassembled WGS sequence"/>
</dbReference>
<comment type="caution">
    <text evidence="1">The sequence shown here is derived from an EMBL/GenBank/DDBJ whole genome shotgun (WGS) entry which is preliminary data.</text>
</comment>
<evidence type="ECO:0000313" key="1">
    <source>
        <dbReference type="EMBL" id="KAL2730602.1"/>
    </source>
</evidence>
<dbReference type="EMBL" id="JAYRBN010000091">
    <property type="protein sequence ID" value="KAL2730602.1"/>
    <property type="molecule type" value="Genomic_DNA"/>
</dbReference>
<reference evidence="1 2" key="1">
    <citation type="journal article" date="2024" name="Ann. Entomol. Soc. Am.">
        <title>Genomic analyses of the southern and eastern yellowjacket wasps (Hymenoptera: Vespidae) reveal evolutionary signatures of social life.</title>
        <authorList>
            <person name="Catto M.A."/>
            <person name="Caine P.B."/>
            <person name="Orr S.E."/>
            <person name="Hunt B.G."/>
            <person name="Goodisman M.A.D."/>
        </authorList>
    </citation>
    <scope>NUCLEOTIDE SEQUENCE [LARGE SCALE GENOMIC DNA]</scope>
    <source>
        <strain evidence="1">232</strain>
        <tissue evidence="1">Head and thorax</tissue>
    </source>
</reference>
<name>A0ABD2BCY3_VESMC</name>
<proteinExistence type="predicted"/>